<comment type="caution">
    <text evidence="1">The sequence shown here is derived from an EMBL/GenBank/DDBJ whole genome shotgun (WGS) entry which is preliminary data.</text>
</comment>
<dbReference type="Pfam" id="PF13419">
    <property type="entry name" value="HAD_2"/>
    <property type="match status" value="1"/>
</dbReference>
<dbReference type="Gene3D" id="1.10.150.240">
    <property type="entry name" value="Putative phosphatase, domain 2"/>
    <property type="match status" value="1"/>
</dbReference>
<dbReference type="PANTHER" id="PTHR18901">
    <property type="entry name" value="2-DEOXYGLUCOSE-6-PHOSPHATE PHOSPHATASE 2"/>
    <property type="match status" value="1"/>
</dbReference>
<sequence>MASALVVEAKLVPINSIMAVTHVIFDFDGLLVDTEACYTIANQTIFRKFGREFTAEHNAMIMGMKEVDAFPMLLKAVGLDDKITVEEYIAQYDSILSDMFLKCKAMPGAEKLVRHFSKKGVPTAMCSGSRGKTFGPRREPHKEWLDLITLKVFCGDEPEIKRGKPHPDPFLATMNRFAVKPSDPSKVLVFEDALNGGRAAKAAGMKCVMVPHQRFRQEALSIGVTQVLHSLEEFRPEEYGLPPFD</sequence>
<dbReference type="InterPro" id="IPR041492">
    <property type="entry name" value="HAD_2"/>
</dbReference>
<gene>
    <name evidence="1" type="primary">Necator_chrII.g8650</name>
    <name evidence="1" type="ORF">RB195_020855</name>
</gene>
<name>A0ABR1CKV5_NECAM</name>
<evidence type="ECO:0000313" key="1">
    <source>
        <dbReference type="EMBL" id="KAK6739026.1"/>
    </source>
</evidence>
<evidence type="ECO:0008006" key="3">
    <source>
        <dbReference type="Google" id="ProtNLM"/>
    </source>
</evidence>
<dbReference type="PANTHER" id="PTHR18901:SF38">
    <property type="entry name" value="PSEUDOURIDINE-5'-PHOSPHATASE"/>
    <property type="match status" value="1"/>
</dbReference>
<protein>
    <recommendedName>
        <fullName evidence="3">HAD hydrolase, family IA, variant 3</fullName>
    </recommendedName>
</protein>
<dbReference type="NCBIfam" id="TIGR01509">
    <property type="entry name" value="HAD-SF-IA-v3"/>
    <property type="match status" value="1"/>
</dbReference>
<dbReference type="SFLD" id="SFLDS00003">
    <property type="entry name" value="Haloacid_Dehalogenase"/>
    <property type="match status" value="1"/>
</dbReference>
<proteinExistence type="predicted"/>
<reference evidence="1 2" key="1">
    <citation type="submission" date="2023-08" db="EMBL/GenBank/DDBJ databases">
        <title>A Necator americanus chromosomal reference genome.</title>
        <authorList>
            <person name="Ilik V."/>
            <person name="Petrzelkova K.J."/>
            <person name="Pardy F."/>
            <person name="Fuh T."/>
            <person name="Niatou-Singa F.S."/>
            <person name="Gouil Q."/>
            <person name="Baker L."/>
            <person name="Ritchie M.E."/>
            <person name="Jex A.R."/>
            <person name="Gazzola D."/>
            <person name="Li H."/>
            <person name="Toshio Fujiwara R."/>
            <person name="Zhan B."/>
            <person name="Aroian R.V."/>
            <person name="Pafco B."/>
            <person name="Schwarz E.M."/>
        </authorList>
    </citation>
    <scope>NUCLEOTIDE SEQUENCE [LARGE SCALE GENOMIC DNA]</scope>
    <source>
        <strain evidence="1 2">Aroian</strain>
        <tissue evidence="1">Whole animal</tissue>
    </source>
</reference>
<dbReference type="SFLD" id="SFLDG01129">
    <property type="entry name" value="C1.5:_HAD__Beta-PGM__Phosphata"/>
    <property type="match status" value="1"/>
</dbReference>
<dbReference type="InterPro" id="IPR006439">
    <property type="entry name" value="HAD-SF_hydro_IA"/>
</dbReference>
<dbReference type="InterPro" id="IPR023198">
    <property type="entry name" value="PGP-like_dom2"/>
</dbReference>
<keyword evidence="2" id="KW-1185">Reference proteome</keyword>
<dbReference type="SUPFAM" id="SSF56784">
    <property type="entry name" value="HAD-like"/>
    <property type="match status" value="1"/>
</dbReference>
<dbReference type="Gene3D" id="3.40.50.1000">
    <property type="entry name" value="HAD superfamily/HAD-like"/>
    <property type="match status" value="1"/>
</dbReference>
<dbReference type="InterPro" id="IPR023214">
    <property type="entry name" value="HAD_sf"/>
</dbReference>
<accession>A0ABR1CKV5</accession>
<dbReference type="EMBL" id="JAVFWL010000002">
    <property type="protein sequence ID" value="KAK6739026.1"/>
    <property type="molecule type" value="Genomic_DNA"/>
</dbReference>
<evidence type="ECO:0000313" key="2">
    <source>
        <dbReference type="Proteomes" id="UP001303046"/>
    </source>
</evidence>
<dbReference type="InterPro" id="IPR036412">
    <property type="entry name" value="HAD-like_sf"/>
</dbReference>
<organism evidence="1 2">
    <name type="scientific">Necator americanus</name>
    <name type="common">Human hookworm</name>
    <dbReference type="NCBI Taxonomy" id="51031"/>
    <lineage>
        <taxon>Eukaryota</taxon>
        <taxon>Metazoa</taxon>
        <taxon>Ecdysozoa</taxon>
        <taxon>Nematoda</taxon>
        <taxon>Chromadorea</taxon>
        <taxon>Rhabditida</taxon>
        <taxon>Rhabditina</taxon>
        <taxon>Rhabditomorpha</taxon>
        <taxon>Strongyloidea</taxon>
        <taxon>Ancylostomatidae</taxon>
        <taxon>Bunostominae</taxon>
        <taxon>Necator</taxon>
    </lineage>
</organism>
<dbReference type="Proteomes" id="UP001303046">
    <property type="component" value="Unassembled WGS sequence"/>
</dbReference>